<feature type="domain" description="Peptidoglycan beta-N-acetylmuramidase NamZ N-terminal" evidence="1">
    <location>
        <begin position="23"/>
        <end position="227"/>
    </location>
</feature>
<dbReference type="EMBL" id="CADCTA010000107">
    <property type="protein sequence ID" value="CAA9265637.1"/>
    <property type="molecule type" value="Genomic_DNA"/>
</dbReference>
<sequence length="362" mass="41071">MKVELPIDHLGELWPAKLRGARVGALLHPASVSRTLVHSSRVLERWNGDLFKLAAFFGPQHGFLGQTQDNMIEWQGYEHPRLGIPIYSLYGEHREPPAEMLSGLDVLLVDLQDIGTRYYTFIWTLYLVMKACERAGVHVVVCERPNPINGVTTEGPVLNPAYRSFVGLHPLPVRHARTIGELARQFREEAFPGCELTVLPMRDWHRAMWLDDTGLPWVMPSPNMPTLATAAVYAGMCLLEGTNISEGRGTTRPFEIFGASFIDAEELARELNATGLPGVYFRENYFQPTFHKFARDLCGGAQLHVTDRAVFLPFETGLTIIRHIRARYPNYFQWKPPPYEYEYHRLPIEVLLGGPVADFFPD</sequence>
<dbReference type="Pfam" id="PF07075">
    <property type="entry name" value="NamZ_N"/>
    <property type="match status" value="1"/>
</dbReference>
<dbReference type="GO" id="GO:0033922">
    <property type="term" value="F:peptidoglycan beta-N-acetylmuramidase activity"/>
    <property type="evidence" value="ECO:0007669"/>
    <property type="project" value="InterPro"/>
</dbReference>
<organism evidence="3">
    <name type="scientific">uncultured Chthoniobacterales bacterium</name>
    <dbReference type="NCBI Taxonomy" id="1836801"/>
    <lineage>
        <taxon>Bacteria</taxon>
        <taxon>Pseudomonadati</taxon>
        <taxon>Verrucomicrobiota</taxon>
        <taxon>Spartobacteria</taxon>
        <taxon>Chthoniobacterales</taxon>
        <taxon>environmental samples</taxon>
    </lineage>
</organism>
<dbReference type="Pfam" id="PF20732">
    <property type="entry name" value="NamZ_C"/>
    <property type="match status" value="1"/>
</dbReference>
<protein>
    <submittedName>
        <fullName evidence="3">Protein YzbB</fullName>
    </submittedName>
</protein>
<feature type="domain" description="Peptidoglycan beta-N-acetylmuramidase NamZ C-terminal" evidence="2">
    <location>
        <begin position="232"/>
        <end position="353"/>
    </location>
</feature>
<dbReference type="AlphaFoldDB" id="A0A6J4IYG3"/>
<dbReference type="Gene3D" id="3.40.50.12170">
    <property type="entry name" value="Uncharacterised protein PF07075, DUF1343"/>
    <property type="match status" value="1"/>
</dbReference>
<evidence type="ECO:0000259" key="2">
    <source>
        <dbReference type="Pfam" id="PF20732"/>
    </source>
</evidence>
<accession>A0A6J4IYG3</accession>
<dbReference type="PANTHER" id="PTHR42915">
    <property type="entry name" value="HYPOTHETICAL 460 KDA PROTEIN IN FEUA-SIGW INTERGENIC REGION [PRECURSOR]"/>
    <property type="match status" value="1"/>
</dbReference>
<evidence type="ECO:0000259" key="1">
    <source>
        <dbReference type="Pfam" id="PF07075"/>
    </source>
</evidence>
<name>A0A6J4IYG3_9BACT</name>
<reference evidence="3" key="1">
    <citation type="submission" date="2020-02" db="EMBL/GenBank/DDBJ databases">
        <authorList>
            <person name="Meier V. D."/>
        </authorList>
    </citation>
    <scope>NUCLEOTIDE SEQUENCE</scope>
    <source>
        <strain evidence="3">AVDCRST_MAG42</strain>
    </source>
</reference>
<dbReference type="Gene3D" id="3.90.1150.140">
    <property type="match status" value="1"/>
</dbReference>
<evidence type="ECO:0000313" key="3">
    <source>
        <dbReference type="EMBL" id="CAA9265637.1"/>
    </source>
</evidence>
<gene>
    <name evidence="3" type="ORF">AVDCRST_MAG42-3168</name>
</gene>
<dbReference type="InterPro" id="IPR008302">
    <property type="entry name" value="NamZ"/>
</dbReference>
<proteinExistence type="predicted"/>
<dbReference type="InterPro" id="IPR048502">
    <property type="entry name" value="NamZ_N"/>
</dbReference>
<dbReference type="PANTHER" id="PTHR42915:SF1">
    <property type="entry name" value="PEPTIDOGLYCAN BETA-N-ACETYLMURAMIDASE NAMZ"/>
    <property type="match status" value="1"/>
</dbReference>
<dbReference type="InterPro" id="IPR048503">
    <property type="entry name" value="NamZ_C"/>
</dbReference>
<dbReference type="PIRSF" id="PIRSF016719">
    <property type="entry name" value="UCP016719"/>
    <property type="match status" value="1"/>
</dbReference>